<dbReference type="InterPro" id="IPR006059">
    <property type="entry name" value="SBP"/>
</dbReference>
<keyword evidence="3" id="KW-0472">Membrane</keyword>
<dbReference type="PANTHER" id="PTHR43649:SF33">
    <property type="entry name" value="POLYGALACTURONAN_RHAMNOGALACTURONAN-BINDING PROTEIN YTCQ"/>
    <property type="match status" value="1"/>
</dbReference>
<dbReference type="AlphaFoldDB" id="A0A7C4KH79"/>
<evidence type="ECO:0000313" key="7">
    <source>
        <dbReference type="EMBL" id="HGS21378.1"/>
    </source>
</evidence>
<name>A0A7C4KH79_9CHLR</name>
<dbReference type="PROSITE" id="PS51257">
    <property type="entry name" value="PROKAR_LIPOPROTEIN"/>
    <property type="match status" value="1"/>
</dbReference>
<dbReference type="CDD" id="cd13585">
    <property type="entry name" value="PBP2_TMBP_like"/>
    <property type="match status" value="1"/>
</dbReference>
<evidence type="ECO:0000256" key="3">
    <source>
        <dbReference type="ARBA" id="ARBA00023136"/>
    </source>
</evidence>
<keyword evidence="2 6" id="KW-0732">Signal</keyword>
<keyword evidence="4" id="KW-0564">Palmitate</keyword>
<reference evidence="7" key="1">
    <citation type="journal article" date="2020" name="mSystems">
        <title>Genome- and Community-Level Interaction Insights into Carbon Utilization and Element Cycling Functions of Hydrothermarchaeota in Hydrothermal Sediment.</title>
        <authorList>
            <person name="Zhou Z."/>
            <person name="Liu Y."/>
            <person name="Xu W."/>
            <person name="Pan J."/>
            <person name="Luo Z.H."/>
            <person name="Li M."/>
        </authorList>
    </citation>
    <scope>NUCLEOTIDE SEQUENCE [LARGE SCALE GENOMIC DNA]</scope>
    <source>
        <strain evidence="7">SpSt-573</strain>
    </source>
</reference>
<evidence type="ECO:0000256" key="4">
    <source>
        <dbReference type="ARBA" id="ARBA00023139"/>
    </source>
</evidence>
<accession>A0A7C4KH79</accession>
<keyword evidence="5" id="KW-0449">Lipoprotein</keyword>
<dbReference type="InterPro" id="IPR050490">
    <property type="entry name" value="Bact_solute-bd_prot1"/>
</dbReference>
<dbReference type="Pfam" id="PF01547">
    <property type="entry name" value="SBP_bac_1"/>
    <property type="match status" value="1"/>
</dbReference>
<evidence type="ECO:0000256" key="2">
    <source>
        <dbReference type="ARBA" id="ARBA00022729"/>
    </source>
</evidence>
<gene>
    <name evidence="7" type="ORF">ENT37_05875</name>
</gene>
<evidence type="ECO:0000256" key="1">
    <source>
        <dbReference type="ARBA" id="ARBA00022475"/>
    </source>
</evidence>
<organism evidence="7">
    <name type="scientific">Anaerolinea thermolimosa</name>
    <dbReference type="NCBI Taxonomy" id="229919"/>
    <lineage>
        <taxon>Bacteria</taxon>
        <taxon>Bacillati</taxon>
        <taxon>Chloroflexota</taxon>
        <taxon>Anaerolineae</taxon>
        <taxon>Anaerolineales</taxon>
        <taxon>Anaerolineaceae</taxon>
        <taxon>Anaerolinea</taxon>
    </lineage>
</organism>
<dbReference type="SUPFAM" id="SSF53850">
    <property type="entry name" value="Periplasmic binding protein-like II"/>
    <property type="match status" value="1"/>
</dbReference>
<evidence type="ECO:0000256" key="5">
    <source>
        <dbReference type="ARBA" id="ARBA00023288"/>
    </source>
</evidence>
<feature type="signal peptide" evidence="6">
    <location>
        <begin position="1"/>
        <end position="27"/>
    </location>
</feature>
<proteinExistence type="predicted"/>
<dbReference type="EMBL" id="DSYK01000296">
    <property type="protein sequence ID" value="HGS21378.1"/>
    <property type="molecule type" value="Genomic_DNA"/>
</dbReference>
<protein>
    <submittedName>
        <fullName evidence="7">Sugar ABC transporter substrate-binding protein</fullName>
    </submittedName>
</protein>
<dbReference type="PANTHER" id="PTHR43649">
    <property type="entry name" value="ARABINOSE-BINDING PROTEIN-RELATED"/>
    <property type="match status" value="1"/>
</dbReference>
<feature type="chain" id="PRO_5028064412" evidence="6">
    <location>
        <begin position="28"/>
        <end position="439"/>
    </location>
</feature>
<sequence>MKKMYPFLTGILCLVLILSACTPNVSSSPTSEQGAQPSGQTETSGEKVVLNIWGFEGETDFFPKLIEAFEAENPNIKVELTEIPESDYVTKMDTAMLAGEGPDIAFVYVPRWLKAGKFLALDEAIKQYNIPFDDFNRGAITRDCVFEGKVYCLGTYTGAIIMVYNKKLFDQFGVPYPSATEPMSMQEYFDMTLKLTRKSDNLEERIWGGDAQPHLWWMDWRTHISDDGRKIDGYVNDDPTVKAYQLMADMRKAGSAMTSSEGSLVQMEGIDLLVQGKLATTIIDNIISIPAVEQAGIEWGAAIVPTEEKGDPAWTTTWTDGFGVLSSSKHPNEAIKFVAFMGTKGNELRLELGDMPLNMKLAEKWVGDSEGRKQAFEAIKAARENLFCPGYWEATALVWDAWTSMTEEGVSAKEALDKVAPEMQKLLDQSWETFEEASR</sequence>
<comment type="caution">
    <text evidence="7">The sequence shown here is derived from an EMBL/GenBank/DDBJ whole genome shotgun (WGS) entry which is preliminary data.</text>
</comment>
<evidence type="ECO:0000256" key="6">
    <source>
        <dbReference type="SAM" id="SignalP"/>
    </source>
</evidence>
<dbReference type="Gene3D" id="3.40.190.10">
    <property type="entry name" value="Periplasmic binding protein-like II"/>
    <property type="match status" value="1"/>
</dbReference>
<keyword evidence="1" id="KW-1003">Cell membrane</keyword>